<accession>A0AA34RVF0</accession>
<gene>
    <name evidence="1" type="ORF">RPPX_13280</name>
</gene>
<proteinExistence type="predicted"/>
<reference evidence="1 2" key="1">
    <citation type="submission" date="2014-11" db="EMBL/GenBank/DDBJ databases">
        <title>Complete genome sequence of Pseudomonas putida S12 including megaplasmid pTTS12.</title>
        <authorList>
            <person name="Kuepper J."/>
            <person name="Ruijssenaars H.J."/>
            <person name="Blank L.M."/>
            <person name="de Winde J.H."/>
            <person name="Wierckx N."/>
        </authorList>
    </citation>
    <scope>NUCLEOTIDE SEQUENCE [LARGE SCALE GENOMIC DNA]</scope>
    <source>
        <strain evidence="1 2">S12</strain>
    </source>
</reference>
<name>A0AA34RVF0_PSEPU</name>
<organism evidence="1 2">
    <name type="scientific">Pseudomonas putida S12</name>
    <dbReference type="NCBI Taxonomy" id="1215087"/>
    <lineage>
        <taxon>Bacteria</taxon>
        <taxon>Pseudomonadati</taxon>
        <taxon>Pseudomonadota</taxon>
        <taxon>Gammaproteobacteria</taxon>
        <taxon>Pseudomonadales</taxon>
        <taxon>Pseudomonadaceae</taxon>
        <taxon>Pseudomonas</taxon>
    </lineage>
</organism>
<evidence type="ECO:0000313" key="2">
    <source>
        <dbReference type="Proteomes" id="UP000017753"/>
    </source>
</evidence>
<reference evidence="1 2" key="2">
    <citation type="submission" date="2014-11" db="EMBL/GenBank/DDBJ databases">
        <title>Draft genome sequence of the solvent-tolerant Pseudomonas putida S12 including megaplasmid pTTS12.</title>
        <authorList>
            <person name="Wierckx N."/>
            <person name="Nijkamp J."/>
            <person name="Ballerstedt H."/>
            <person name="Siezen R.J."/>
            <person name="Wels M."/>
            <person name="de Ridder D."/>
            <person name="de Winde J.H."/>
            <person name="Ruijssenaars H.J."/>
        </authorList>
    </citation>
    <scope>NUCLEOTIDE SEQUENCE [LARGE SCALE GENOMIC DNA]</scope>
    <source>
        <strain evidence="1 2">S12</strain>
    </source>
</reference>
<dbReference type="Proteomes" id="UP000017753">
    <property type="component" value="Chromosome"/>
</dbReference>
<protein>
    <submittedName>
        <fullName evidence="1">Uncharacterized protein</fullName>
    </submittedName>
</protein>
<dbReference type="AlphaFoldDB" id="A0AA34RVF0"/>
<evidence type="ECO:0000313" key="1">
    <source>
        <dbReference type="EMBL" id="AJA14279.1"/>
    </source>
</evidence>
<sequence length="60" mass="7021">MIIKLQSTNCFLNTLLIPLRCTRHRNNFSLFVECNQINIVVVNWIEQVAGFRLLTWISEG</sequence>
<dbReference type="EMBL" id="CP009974">
    <property type="protein sequence ID" value="AJA14279.1"/>
    <property type="molecule type" value="Genomic_DNA"/>
</dbReference>